<keyword evidence="5" id="KW-0963">Cytoplasm</keyword>
<evidence type="ECO:0000313" key="8">
    <source>
        <dbReference type="Proteomes" id="UP000824164"/>
    </source>
</evidence>
<dbReference type="GO" id="GO:0005737">
    <property type="term" value="C:cytoplasm"/>
    <property type="evidence" value="ECO:0007669"/>
    <property type="project" value="UniProtKB-SubCell"/>
</dbReference>
<evidence type="ECO:0000256" key="4">
    <source>
        <dbReference type="ARBA" id="ARBA00044936"/>
    </source>
</evidence>
<dbReference type="InterPro" id="IPR038594">
    <property type="entry name" value="SepF-like_sf"/>
</dbReference>
<feature type="compositionally biased region" description="Basic and acidic residues" evidence="6">
    <location>
        <begin position="56"/>
        <end position="72"/>
    </location>
</feature>
<organism evidence="7 8">
    <name type="scientific">Candidatus Onthocola gallistercoris</name>
    <dbReference type="NCBI Taxonomy" id="2840876"/>
    <lineage>
        <taxon>Bacteria</taxon>
        <taxon>Bacillati</taxon>
        <taxon>Bacillota</taxon>
        <taxon>Bacilli</taxon>
        <taxon>Candidatus Onthocola</taxon>
    </lineage>
</organism>
<sequence>MSNVFDKFLNLMRMNDDDDYDDDYDDFDDDDIDNDFEEEDDFDDIPAPVVKKKTSKKETVSREKVGVRRENRTAAPKQAKTKSTPSAYRAPTSSGSKIVPMKSSAPKARGEVCVLRPTVFEDSREISDVLLSGRAAVVNLEGIDLEIAQRIIDFISGSCYAMAGNIEKISNYIFIVTPESIEISGDLQEVISSGIRIPAFKNEF</sequence>
<evidence type="ECO:0000256" key="3">
    <source>
        <dbReference type="ARBA" id="ARBA00023306"/>
    </source>
</evidence>
<feature type="compositionally biased region" description="Polar residues" evidence="6">
    <location>
        <begin position="81"/>
        <end position="96"/>
    </location>
</feature>
<dbReference type="AlphaFoldDB" id="A0A9D1HGP8"/>
<comment type="subcellular location">
    <subcellularLocation>
        <location evidence="5">Cytoplasm</location>
    </subcellularLocation>
    <text evidence="5">Localizes to the division site, in a FtsZ-dependent manner.</text>
</comment>
<evidence type="ECO:0000313" key="7">
    <source>
        <dbReference type="EMBL" id="HIU02903.1"/>
    </source>
</evidence>
<reference evidence="7" key="1">
    <citation type="submission" date="2020-10" db="EMBL/GenBank/DDBJ databases">
        <authorList>
            <person name="Gilroy R."/>
        </authorList>
    </citation>
    <scope>NUCLEOTIDE SEQUENCE</scope>
    <source>
        <strain evidence="7">CHK187-14744</strain>
    </source>
</reference>
<dbReference type="GO" id="GO:0000917">
    <property type="term" value="P:division septum assembly"/>
    <property type="evidence" value="ECO:0007669"/>
    <property type="project" value="UniProtKB-KW"/>
</dbReference>
<dbReference type="Pfam" id="PF04472">
    <property type="entry name" value="SepF"/>
    <property type="match status" value="1"/>
</dbReference>
<dbReference type="Proteomes" id="UP000824164">
    <property type="component" value="Unassembled WGS sequence"/>
</dbReference>
<keyword evidence="1 5" id="KW-0132">Cell division</keyword>
<keyword evidence="2 5" id="KW-0717">Septation</keyword>
<feature type="region of interest" description="Disordered" evidence="6">
    <location>
        <begin position="14"/>
        <end position="102"/>
    </location>
</feature>
<comment type="subunit">
    <text evidence="5">Homodimer. Interacts with FtsZ.</text>
</comment>
<keyword evidence="3 5" id="KW-0131">Cell cycle</keyword>
<comment type="similarity">
    <text evidence="5">Belongs to the SepF family.</text>
</comment>
<dbReference type="PANTHER" id="PTHR35798">
    <property type="entry name" value="CELL DIVISION PROTEIN SEPF"/>
    <property type="match status" value="1"/>
</dbReference>
<evidence type="ECO:0000256" key="1">
    <source>
        <dbReference type="ARBA" id="ARBA00022618"/>
    </source>
</evidence>
<accession>A0A9D1HGP8</accession>
<dbReference type="PANTHER" id="PTHR35798:SF1">
    <property type="entry name" value="CELL DIVISION PROTEIN SEPF"/>
    <property type="match status" value="1"/>
</dbReference>
<feature type="compositionally biased region" description="Acidic residues" evidence="6">
    <location>
        <begin position="16"/>
        <end position="44"/>
    </location>
</feature>
<dbReference type="InterPro" id="IPR023052">
    <property type="entry name" value="Cell_div_SepF"/>
</dbReference>
<reference evidence="7" key="2">
    <citation type="journal article" date="2021" name="PeerJ">
        <title>Extensive microbial diversity within the chicken gut microbiome revealed by metagenomics and culture.</title>
        <authorList>
            <person name="Gilroy R."/>
            <person name="Ravi A."/>
            <person name="Getino M."/>
            <person name="Pursley I."/>
            <person name="Horton D.L."/>
            <person name="Alikhan N.F."/>
            <person name="Baker D."/>
            <person name="Gharbi K."/>
            <person name="Hall N."/>
            <person name="Watson M."/>
            <person name="Adriaenssens E.M."/>
            <person name="Foster-Nyarko E."/>
            <person name="Jarju S."/>
            <person name="Secka A."/>
            <person name="Antonio M."/>
            <person name="Oren A."/>
            <person name="Chaudhuri R.R."/>
            <person name="La Ragione R."/>
            <person name="Hildebrand F."/>
            <person name="Pallen M.J."/>
        </authorList>
    </citation>
    <scope>NUCLEOTIDE SEQUENCE</scope>
    <source>
        <strain evidence="7">CHK187-14744</strain>
    </source>
</reference>
<comment type="function">
    <text evidence="4 5">Cell division protein that is part of the divisome complex and is recruited early to the Z-ring. Probably stimulates Z-ring formation, perhaps through the cross-linking of FtsZ protofilaments. Its function overlaps with FtsA.</text>
</comment>
<dbReference type="EMBL" id="DVLT01000042">
    <property type="protein sequence ID" value="HIU02903.1"/>
    <property type="molecule type" value="Genomic_DNA"/>
</dbReference>
<evidence type="ECO:0000256" key="2">
    <source>
        <dbReference type="ARBA" id="ARBA00023210"/>
    </source>
</evidence>
<name>A0A9D1HGP8_9FIRM</name>
<gene>
    <name evidence="5" type="primary">sepF</name>
    <name evidence="7" type="ORF">IAB63_06575</name>
</gene>
<proteinExistence type="inferred from homology"/>
<evidence type="ECO:0000256" key="6">
    <source>
        <dbReference type="SAM" id="MobiDB-lite"/>
    </source>
</evidence>
<protein>
    <recommendedName>
        <fullName evidence="5">Cell division protein SepF</fullName>
    </recommendedName>
</protein>
<dbReference type="InterPro" id="IPR007561">
    <property type="entry name" value="Cell_div_SepF/SepF-rel"/>
</dbReference>
<dbReference type="GO" id="GO:0043093">
    <property type="term" value="P:FtsZ-dependent cytokinesis"/>
    <property type="evidence" value="ECO:0007669"/>
    <property type="project" value="UniProtKB-UniRule"/>
</dbReference>
<dbReference type="Gene3D" id="3.30.110.150">
    <property type="entry name" value="SepF-like protein"/>
    <property type="match status" value="1"/>
</dbReference>
<dbReference type="HAMAP" id="MF_01197">
    <property type="entry name" value="SepF"/>
    <property type="match status" value="1"/>
</dbReference>
<comment type="caution">
    <text evidence="7">The sequence shown here is derived from an EMBL/GenBank/DDBJ whole genome shotgun (WGS) entry which is preliminary data.</text>
</comment>
<evidence type="ECO:0000256" key="5">
    <source>
        <dbReference type="HAMAP-Rule" id="MF_01197"/>
    </source>
</evidence>